<keyword evidence="2" id="KW-0808">Transferase</keyword>
<dbReference type="Gene3D" id="3.40.50.150">
    <property type="entry name" value="Vaccinia Virus protein VP39"/>
    <property type="match status" value="1"/>
</dbReference>
<dbReference type="PANTHER" id="PTHR43591:SF24">
    <property type="entry name" value="2-METHOXY-6-POLYPRENYL-1,4-BENZOQUINOL METHYLASE, MITOCHONDRIAL"/>
    <property type="match status" value="1"/>
</dbReference>
<dbReference type="PANTHER" id="PTHR43591">
    <property type="entry name" value="METHYLTRANSFERASE"/>
    <property type="match status" value="1"/>
</dbReference>
<dbReference type="InterPro" id="IPR029063">
    <property type="entry name" value="SAM-dependent_MTases_sf"/>
</dbReference>
<dbReference type="CDD" id="cd02440">
    <property type="entry name" value="AdoMet_MTases"/>
    <property type="match status" value="1"/>
</dbReference>
<evidence type="ECO:0000313" key="2">
    <source>
        <dbReference type="EMBL" id="SBT38011.1"/>
    </source>
</evidence>
<dbReference type="RefSeq" id="WP_091672332.1">
    <property type="nucleotide sequence ID" value="NZ_LT594323.1"/>
</dbReference>
<organism evidence="2 3">
    <name type="scientific">Micromonospora auratinigra</name>
    <dbReference type="NCBI Taxonomy" id="261654"/>
    <lineage>
        <taxon>Bacteria</taxon>
        <taxon>Bacillati</taxon>
        <taxon>Actinomycetota</taxon>
        <taxon>Actinomycetes</taxon>
        <taxon>Micromonosporales</taxon>
        <taxon>Micromonosporaceae</taxon>
        <taxon>Micromonospora</taxon>
    </lineage>
</organism>
<dbReference type="GO" id="GO:0008168">
    <property type="term" value="F:methyltransferase activity"/>
    <property type="evidence" value="ECO:0007669"/>
    <property type="project" value="UniProtKB-KW"/>
</dbReference>
<dbReference type="STRING" id="261654.GA0070611_0405"/>
<protein>
    <submittedName>
        <fullName evidence="2">Methyltransferase domain-containing protein</fullName>
    </submittedName>
</protein>
<dbReference type="AlphaFoldDB" id="A0A1A8Z2H0"/>
<dbReference type="GO" id="GO:0032259">
    <property type="term" value="P:methylation"/>
    <property type="evidence" value="ECO:0007669"/>
    <property type="project" value="UniProtKB-KW"/>
</dbReference>
<dbReference type="EMBL" id="LT594323">
    <property type="protein sequence ID" value="SBT38011.1"/>
    <property type="molecule type" value="Genomic_DNA"/>
</dbReference>
<reference evidence="3" key="1">
    <citation type="submission" date="2016-06" db="EMBL/GenBank/DDBJ databases">
        <authorList>
            <person name="Varghese N."/>
            <person name="Submissions Spin"/>
        </authorList>
    </citation>
    <scope>NUCLEOTIDE SEQUENCE [LARGE SCALE GENOMIC DNA]</scope>
    <source>
        <strain evidence="3">DSM 44815</strain>
    </source>
</reference>
<proteinExistence type="predicted"/>
<accession>A0A1A8Z2H0</accession>
<dbReference type="SUPFAM" id="SSF53335">
    <property type="entry name" value="S-adenosyl-L-methionine-dependent methyltransferases"/>
    <property type="match status" value="1"/>
</dbReference>
<dbReference type="OrthoDB" id="9777638at2"/>
<keyword evidence="3" id="KW-1185">Reference proteome</keyword>
<evidence type="ECO:0000259" key="1">
    <source>
        <dbReference type="Pfam" id="PF13649"/>
    </source>
</evidence>
<keyword evidence="2" id="KW-0489">Methyltransferase</keyword>
<dbReference type="Proteomes" id="UP000199385">
    <property type="component" value="Chromosome I"/>
</dbReference>
<gene>
    <name evidence="2" type="ORF">GA0070611_0405</name>
</gene>
<evidence type="ECO:0000313" key="3">
    <source>
        <dbReference type="Proteomes" id="UP000199385"/>
    </source>
</evidence>
<name>A0A1A8Z2H0_9ACTN</name>
<dbReference type="PATRIC" id="fig|261654.4.peg.407"/>
<feature type="domain" description="Methyltransferase" evidence="1">
    <location>
        <begin position="49"/>
        <end position="142"/>
    </location>
</feature>
<dbReference type="Pfam" id="PF13649">
    <property type="entry name" value="Methyltransf_25"/>
    <property type="match status" value="1"/>
</dbReference>
<dbReference type="InterPro" id="IPR041698">
    <property type="entry name" value="Methyltransf_25"/>
</dbReference>
<sequence>METVSNRHQEQAWNGYEGRHWADHQARYDAINSGFNQVLLDPVRPGDRVLDVGCGTGQLTRLAARRSATGHALGVDLSAPMLDRAVASAADEGVHNVGFVRADAQVRPFPADAFDVLLSRFGVMFFADPVAAFANLRRALRPYQTPDGVRLDTAARLVTARRPG</sequence>